<reference evidence="2" key="4">
    <citation type="submission" date="2025-09" db="UniProtKB">
        <authorList>
            <consortium name="Ensembl"/>
        </authorList>
    </citation>
    <scope>IDENTIFICATION</scope>
    <source>
        <strain evidence="2">HNI</strain>
    </source>
</reference>
<dbReference type="PROSITE" id="PS51752">
    <property type="entry name" value="JACALIN_LECTIN"/>
    <property type="match status" value="1"/>
</dbReference>
<dbReference type="Proteomes" id="UP000265180">
    <property type="component" value="Chromosome 19"/>
</dbReference>
<dbReference type="InterPro" id="IPR001229">
    <property type="entry name" value="Jacalin-like_lectin_dom"/>
</dbReference>
<dbReference type="SUPFAM" id="SSF51101">
    <property type="entry name" value="Mannose-binding lectins"/>
    <property type="match status" value="1"/>
</dbReference>
<organism evidence="2 3">
    <name type="scientific">Oryzias latipes</name>
    <name type="common">Japanese rice fish</name>
    <name type="synonym">Japanese killifish</name>
    <dbReference type="NCBI Taxonomy" id="8090"/>
    <lineage>
        <taxon>Eukaryota</taxon>
        <taxon>Metazoa</taxon>
        <taxon>Chordata</taxon>
        <taxon>Craniata</taxon>
        <taxon>Vertebrata</taxon>
        <taxon>Euteleostomi</taxon>
        <taxon>Actinopterygii</taxon>
        <taxon>Neopterygii</taxon>
        <taxon>Teleostei</taxon>
        <taxon>Neoteleostei</taxon>
        <taxon>Acanthomorphata</taxon>
        <taxon>Ovalentaria</taxon>
        <taxon>Atherinomorphae</taxon>
        <taxon>Beloniformes</taxon>
        <taxon>Adrianichthyidae</taxon>
        <taxon>Oryziinae</taxon>
        <taxon>Oryzias</taxon>
    </lineage>
</organism>
<reference key="1">
    <citation type="journal article" date="2007" name="Nature">
        <title>The medaka draft genome and insights into vertebrate genome evolution.</title>
        <authorList>
            <person name="Kasahara M."/>
            <person name="Naruse K."/>
            <person name="Sasaki S."/>
            <person name="Nakatani Y."/>
            <person name="Qu W."/>
            <person name="Ahsan B."/>
            <person name="Yamada T."/>
            <person name="Nagayasu Y."/>
            <person name="Doi K."/>
            <person name="Kasai Y."/>
            <person name="Jindo T."/>
            <person name="Kobayashi D."/>
            <person name="Shimada A."/>
            <person name="Toyoda A."/>
            <person name="Kuroki Y."/>
            <person name="Fujiyama A."/>
            <person name="Sasaki T."/>
            <person name="Shimizu A."/>
            <person name="Asakawa S."/>
            <person name="Shimizu N."/>
            <person name="Hashimoto S."/>
            <person name="Yang J."/>
            <person name="Lee Y."/>
            <person name="Matsushima K."/>
            <person name="Sugano S."/>
            <person name="Sakaizumi M."/>
            <person name="Narita T."/>
            <person name="Ohishi K."/>
            <person name="Haga S."/>
            <person name="Ohta F."/>
            <person name="Nomoto H."/>
            <person name="Nogata K."/>
            <person name="Morishita T."/>
            <person name="Endo T."/>
            <person name="Shin-I T."/>
            <person name="Takeda H."/>
            <person name="Morishita S."/>
            <person name="Kohara Y."/>
        </authorList>
    </citation>
    <scope>NUCLEOTIDE SEQUENCE [LARGE SCALE GENOMIC DNA]</scope>
    <source>
        <strain>Hd-rR</strain>
    </source>
</reference>
<dbReference type="Ensembl" id="ENSORLT00020000069.1">
    <property type="protein sequence ID" value="ENSORLP00020009092.1"/>
    <property type="gene ID" value="ENSORLG00020009998.1"/>
</dbReference>
<accession>A0A3P9KL00</accession>
<evidence type="ECO:0000259" key="1">
    <source>
        <dbReference type="PROSITE" id="PS51752"/>
    </source>
</evidence>
<sequence>MSYLAPVKVVGGQGGTPFTFNDADTGAVIKKVEVWVAPDLVRFISVLMTDGAQQTYGTAEVEGDLMLSFTFEDGEYFSDLSLWPNSTGDRLSGFRFKTTKCNFFEACMVNGKSSVTETPVDVGSGLCFGVKGRSGTEINAFGFLFQVKSNPV</sequence>
<name>A0A3P9KL00_ORYLA</name>
<reference evidence="2" key="3">
    <citation type="submission" date="2025-08" db="UniProtKB">
        <authorList>
            <consortium name="Ensembl"/>
        </authorList>
    </citation>
    <scope>IDENTIFICATION</scope>
    <source>
        <strain evidence="2">HNI</strain>
    </source>
</reference>
<feature type="domain" description="Jacalin-type lectin" evidence="1">
    <location>
        <begin position="4"/>
        <end position="147"/>
    </location>
</feature>
<protein>
    <recommendedName>
        <fullName evidence="1">Jacalin-type lectin domain-containing protein</fullName>
    </recommendedName>
</protein>
<reference evidence="2 3" key="2">
    <citation type="submission" date="2017-04" db="EMBL/GenBank/DDBJ databases">
        <title>CpG methylation of centromeres and impact of large insertions on vertebrate speciation.</title>
        <authorList>
            <person name="Ichikawa K."/>
            <person name="Yoshimura J."/>
            <person name="Morishita S."/>
        </authorList>
    </citation>
    <scope>NUCLEOTIDE SEQUENCE</scope>
    <source>
        <strain evidence="2 3">HNI</strain>
    </source>
</reference>
<dbReference type="InterPro" id="IPR036404">
    <property type="entry name" value="Jacalin-like_lectin_dom_sf"/>
</dbReference>
<evidence type="ECO:0000313" key="2">
    <source>
        <dbReference type="Ensembl" id="ENSORLP00020009092.1"/>
    </source>
</evidence>
<evidence type="ECO:0000313" key="3">
    <source>
        <dbReference type="Proteomes" id="UP000265180"/>
    </source>
</evidence>
<dbReference type="Gene3D" id="2.100.10.30">
    <property type="entry name" value="Jacalin-like lectin domain"/>
    <property type="match status" value="1"/>
</dbReference>
<dbReference type="AlphaFoldDB" id="A0A3P9KL00"/>
<proteinExistence type="predicted"/>
<dbReference type="Pfam" id="PF01419">
    <property type="entry name" value="Jacalin"/>
    <property type="match status" value="1"/>
</dbReference>